<dbReference type="EMBL" id="FUEG01000068">
    <property type="protein sequence ID" value="SJL18737.1"/>
    <property type="molecule type" value="Genomic_DNA"/>
</dbReference>
<evidence type="ECO:0000313" key="2">
    <source>
        <dbReference type="Proteomes" id="UP000219338"/>
    </source>
</evidence>
<dbReference type="AlphaFoldDB" id="A0A284SCK5"/>
<evidence type="ECO:0000313" key="1">
    <source>
        <dbReference type="EMBL" id="SJL18737.1"/>
    </source>
</evidence>
<protein>
    <submittedName>
        <fullName evidence="1">Uncharacterized protein</fullName>
    </submittedName>
</protein>
<organism evidence="1 2">
    <name type="scientific">Armillaria ostoyae</name>
    <name type="common">Armillaria root rot fungus</name>
    <dbReference type="NCBI Taxonomy" id="47428"/>
    <lineage>
        <taxon>Eukaryota</taxon>
        <taxon>Fungi</taxon>
        <taxon>Dikarya</taxon>
        <taxon>Basidiomycota</taxon>
        <taxon>Agaricomycotina</taxon>
        <taxon>Agaricomycetes</taxon>
        <taxon>Agaricomycetidae</taxon>
        <taxon>Agaricales</taxon>
        <taxon>Marasmiineae</taxon>
        <taxon>Physalacriaceae</taxon>
        <taxon>Armillaria</taxon>
    </lineage>
</organism>
<proteinExistence type="predicted"/>
<reference evidence="2" key="1">
    <citation type="journal article" date="2017" name="Nat. Ecol. Evol.">
        <title>Genome expansion and lineage-specific genetic innovations in the forest pathogenic fungi Armillaria.</title>
        <authorList>
            <person name="Sipos G."/>
            <person name="Prasanna A.N."/>
            <person name="Walter M.C."/>
            <person name="O'Connor E."/>
            <person name="Balint B."/>
            <person name="Krizsan K."/>
            <person name="Kiss B."/>
            <person name="Hess J."/>
            <person name="Varga T."/>
            <person name="Slot J."/>
            <person name="Riley R."/>
            <person name="Boka B."/>
            <person name="Rigling D."/>
            <person name="Barry K."/>
            <person name="Lee J."/>
            <person name="Mihaltcheva S."/>
            <person name="LaButti K."/>
            <person name="Lipzen A."/>
            <person name="Waldron R."/>
            <person name="Moloney N.M."/>
            <person name="Sperisen C."/>
            <person name="Kredics L."/>
            <person name="Vagvoelgyi C."/>
            <person name="Patrignani A."/>
            <person name="Fitzpatrick D."/>
            <person name="Nagy I."/>
            <person name="Doyle S."/>
            <person name="Anderson J.B."/>
            <person name="Grigoriev I.V."/>
            <person name="Gueldener U."/>
            <person name="Muensterkoetter M."/>
            <person name="Nagy L.G."/>
        </authorList>
    </citation>
    <scope>NUCLEOTIDE SEQUENCE [LARGE SCALE GENOMIC DNA]</scope>
    <source>
        <strain evidence="2">C18/9</strain>
    </source>
</reference>
<dbReference type="Proteomes" id="UP000219338">
    <property type="component" value="Unassembled WGS sequence"/>
</dbReference>
<keyword evidence="2" id="KW-1185">Reference proteome</keyword>
<sequence length="77" mass="8947">MRFADSLQVRLLRFNIQELSRPVFLIIIGTQAADRFSSVYGRLSYYLIPGVKIVSRCRYDYVVLCCNIQTALLRSVR</sequence>
<gene>
    <name evidence="1" type="ORF">ARMOST_22337</name>
</gene>
<name>A0A284SCK5_ARMOS</name>
<accession>A0A284SCK5</accession>